<dbReference type="VEuPathDB" id="VectorBase:ASIC013865"/>
<accession>A0A084W6Q7</accession>
<reference evidence="1 3" key="1">
    <citation type="journal article" date="2014" name="BMC Genomics">
        <title>Genome sequence of Anopheles sinensis provides insight into genetics basis of mosquito competence for malaria parasites.</title>
        <authorList>
            <person name="Zhou D."/>
            <person name="Zhang D."/>
            <person name="Ding G."/>
            <person name="Shi L."/>
            <person name="Hou Q."/>
            <person name="Ye Y."/>
            <person name="Xu Y."/>
            <person name="Zhou H."/>
            <person name="Xiong C."/>
            <person name="Li S."/>
            <person name="Yu J."/>
            <person name="Hong S."/>
            <person name="Yu X."/>
            <person name="Zou P."/>
            <person name="Chen C."/>
            <person name="Chang X."/>
            <person name="Wang W."/>
            <person name="Lv Y."/>
            <person name="Sun Y."/>
            <person name="Ma L."/>
            <person name="Shen B."/>
            <person name="Zhu C."/>
        </authorList>
    </citation>
    <scope>NUCLEOTIDE SEQUENCE [LARGE SCALE GENOMIC DNA]</scope>
</reference>
<protein>
    <submittedName>
        <fullName evidence="1 2">Uncharacterized protein</fullName>
    </submittedName>
</protein>
<gene>
    <name evidence="1" type="ORF">ZHAS_00013865</name>
</gene>
<evidence type="ECO:0000313" key="2">
    <source>
        <dbReference type="EnsemblMetazoa" id="ASIC013865-PA"/>
    </source>
</evidence>
<dbReference type="EMBL" id="ATLV01020908">
    <property type="status" value="NOT_ANNOTATED_CDS"/>
    <property type="molecule type" value="Genomic_DNA"/>
</dbReference>
<sequence>MEETIGPSGPLFNDGGLRFFSSPFPPPEGAERRAGKNSILKLTGIIGKRSGDHPKMGASLLVAN</sequence>
<dbReference type="EMBL" id="KE525309">
    <property type="protein sequence ID" value="KFB45901.1"/>
    <property type="molecule type" value="Genomic_DNA"/>
</dbReference>
<dbReference type="AlphaFoldDB" id="A0A084W6Q7"/>
<dbReference type="EnsemblMetazoa" id="ASIC013865-RA">
    <property type="protein sequence ID" value="ASIC013865-PA"/>
    <property type="gene ID" value="ASIC013865"/>
</dbReference>
<proteinExistence type="predicted"/>
<evidence type="ECO:0000313" key="3">
    <source>
        <dbReference type="Proteomes" id="UP000030765"/>
    </source>
</evidence>
<keyword evidence="3" id="KW-1185">Reference proteome</keyword>
<name>A0A084W6Q7_ANOSI</name>
<dbReference type="Proteomes" id="UP000030765">
    <property type="component" value="Unassembled WGS sequence"/>
</dbReference>
<evidence type="ECO:0000313" key="1">
    <source>
        <dbReference type="EMBL" id="KFB45901.1"/>
    </source>
</evidence>
<organism evidence="1">
    <name type="scientific">Anopheles sinensis</name>
    <name type="common">Mosquito</name>
    <dbReference type="NCBI Taxonomy" id="74873"/>
    <lineage>
        <taxon>Eukaryota</taxon>
        <taxon>Metazoa</taxon>
        <taxon>Ecdysozoa</taxon>
        <taxon>Arthropoda</taxon>
        <taxon>Hexapoda</taxon>
        <taxon>Insecta</taxon>
        <taxon>Pterygota</taxon>
        <taxon>Neoptera</taxon>
        <taxon>Endopterygota</taxon>
        <taxon>Diptera</taxon>
        <taxon>Nematocera</taxon>
        <taxon>Culicoidea</taxon>
        <taxon>Culicidae</taxon>
        <taxon>Anophelinae</taxon>
        <taxon>Anopheles</taxon>
    </lineage>
</organism>
<reference evidence="2" key="2">
    <citation type="submission" date="2020-05" db="UniProtKB">
        <authorList>
            <consortium name="EnsemblMetazoa"/>
        </authorList>
    </citation>
    <scope>IDENTIFICATION</scope>
</reference>